<comment type="caution">
    <text evidence="2">The sequence shown here is derived from an EMBL/GenBank/DDBJ whole genome shotgun (WGS) entry which is preliminary data.</text>
</comment>
<name>A0A812QDN7_SYMPI</name>
<dbReference type="PROSITE" id="PS50053">
    <property type="entry name" value="UBIQUITIN_2"/>
    <property type="match status" value="1"/>
</dbReference>
<dbReference type="Gene3D" id="3.10.20.90">
    <property type="entry name" value="Phosphatidylinositol 3-kinase Catalytic Subunit, Chain A, domain 1"/>
    <property type="match status" value="1"/>
</dbReference>
<dbReference type="InterPro" id="IPR000626">
    <property type="entry name" value="Ubiquitin-like_dom"/>
</dbReference>
<feature type="domain" description="Ubiquitin-like" evidence="1">
    <location>
        <begin position="8"/>
        <end position="80"/>
    </location>
</feature>
<dbReference type="SMART" id="SM00213">
    <property type="entry name" value="UBQ"/>
    <property type="match status" value="1"/>
</dbReference>
<dbReference type="SUPFAM" id="SSF54236">
    <property type="entry name" value="Ubiquitin-like"/>
    <property type="match status" value="1"/>
</dbReference>
<dbReference type="EMBL" id="CAJNIZ010015692">
    <property type="protein sequence ID" value="CAE7376599.1"/>
    <property type="molecule type" value="Genomic_DNA"/>
</dbReference>
<gene>
    <name evidence="2" type="primary">sds21</name>
    <name evidence="2" type="ORF">SPIL2461_LOCUS9154</name>
</gene>
<evidence type="ECO:0000259" key="1">
    <source>
        <dbReference type="PROSITE" id="PS50053"/>
    </source>
</evidence>
<accession>A0A812QDN7</accession>
<feature type="non-terminal residue" evidence="2">
    <location>
        <position position="111"/>
    </location>
</feature>
<keyword evidence="3" id="KW-1185">Reference proteome</keyword>
<dbReference type="AlphaFoldDB" id="A0A812QDN7"/>
<reference evidence="2" key="1">
    <citation type="submission" date="2021-02" db="EMBL/GenBank/DDBJ databases">
        <authorList>
            <person name="Dougan E. K."/>
            <person name="Rhodes N."/>
            <person name="Thang M."/>
            <person name="Chan C."/>
        </authorList>
    </citation>
    <scope>NUCLEOTIDE SEQUENCE</scope>
</reference>
<evidence type="ECO:0000313" key="2">
    <source>
        <dbReference type="EMBL" id="CAE7376599.1"/>
    </source>
</evidence>
<sequence length="111" mass="11851">MAAAADSVEITVLSLGGGEVTKLIASQETTVKELKEQISATASLPAFLLSLTFEETELEEAHTCGKLGWTGAVSIYMVVKSVDLDGHIASLRHTEEYLPAEDLRTICSLAQ</sequence>
<protein>
    <submittedName>
        <fullName evidence="2">Sds21 protein</fullName>
    </submittedName>
</protein>
<organism evidence="2 3">
    <name type="scientific">Symbiodinium pilosum</name>
    <name type="common">Dinoflagellate</name>
    <dbReference type="NCBI Taxonomy" id="2952"/>
    <lineage>
        <taxon>Eukaryota</taxon>
        <taxon>Sar</taxon>
        <taxon>Alveolata</taxon>
        <taxon>Dinophyceae</taxon>
        <taxon>Suessiales</taxon>
        <taxon>Symbiodiniaceae</taxon>
        <taxon>Symbiodinium</taxon>
    </lineage>
</organism>
<dbReference type="InterPro" id="IPR029071">
    <property type="entry name" value="Ubiquitin-like_domsf"/>
</dbReference>
<dbReference type="Proteomes" id="UP000649617">
    <property type="component" value="Unassembled WGS sequence"/>
</dbReference>
<proteinExistence type="predicted"/>
<evidence type="ECO:0000313" key="3">
    <source>
        <dbReference type="Proteomes" id="UP000649617"/>
    </source>
</evidence>